<dbReference type="Proteomes" id="UP000218238">
    <property type="component" value="Unassembled WGS sequence"/>
</dbReference>
<dbReference type="RefSeq" id="WP_095724734.1">
    <property type="nucleotide sequence ID" value="NZ_NTFS01000534.1"/>
</dbReference>
<comment type="caution">
    <text evidence="1">The sequence shown here is derived from an EMBL/GenBank/DDBJ whole genome shotgun (WGS) entry which is preliminary data.</text>
</comment>
<protein>
    <submittedName>
        <fullName evidence="1">GTPase, G3E family protein</fullName>
    </submittedName>
</protein>
<organism evidence="1 2">
    <name type="scientific">Brunnivagina elsteri CCALA 953</name>
    <dbReference type="NCBI Taxonomy" id="987040"/>
    <lineage>
        <taxon>Bacteria</taxon>
        <taxon>Bacillati</taxon>
        <taxon>Cyanobacteriota</taxon>
        <taxon>Cyanophyceae</taxon>
        <taxon>Nostocales</taxon>
        <taxon>Calotrichaceae</taxon>
        <taxon>Brunnivagina</taxon>
    </lineage>
</organism>
<proteinExistence type="predicted"/>
<dbReference type="OrthoDB" id="539483at2"/>
<accession>A0A2A2TAQ9</accession>
<name>A0A2A2TAQ9_9CYAN</name>
<gene>
    <name evidence="1" type="ORF">CK510_27840</name>
</gene>
<keyword evidence="2" id="KW-1185">Reference proteome</keyword>
<dbReference type="EMBL" id="NTFS01000534">
    <property type="protein sequence ID" value="PAX49103.1"/>
    <property type="molecule type" value="Genomic_DNA"/>
</dbReference>
<evidence type="ECO:0000313" key="2">
    <source>
        <dbReference type="Proteomes" id="UP000218238"/>
    </source>
</evidence>
<evidence type="ECO:0000313" key="1">
    <source>
        <dbReference type="EMBL" id="PAX49103.1"/>
    </source>
</evidence>
<dbReference type="AlphaFoldDB" id="A0A2A2TAQ9"/>
<reference evidence="1 2" key="1">
    <citation type="submission" date="2017-08" db="EMBL/GenBank/DDBJ databases">
        <title>Draft genome sequence of filamentous cyanobacterium Calothrix elsteri CCALA 953.</title>
        <authorList>
            <person name="Gagunashvili A.N."/>
            <person name="Elster J."/>
            <person name="Andresson O.S."/>
        </authorList>
    </citation>
    <scope>NUCLEOTIDE SEQUENCE [LARGE SCALE GENOMIC DNA]</scope>
    <source>
        <strain evidence="1 2">CCALA 953</strain>
    </source>
</reference>
<sequence length="257" mass="28670">MDIPIITVVAGLAGCGKTTWISQQISQINAGNILYFSPGTGNLPLDQTRLAADFPHIQVFRDGQEIEFIQQIISATAVFIELGAYLELDAVEQILDDLPYRKIAVISPQEKDSEYRNWAQQIIRGAVVKNSIIPTKLWRVPTEGQVVDEESLGEFWYEVTQGAYGQVIRAKGIFDVADGRQIYGDFVAGIPSANFLELDVPRHLEGRPQRFSGIEVLGEDLDEIIMRKTLVDCCLLDATITQYQQQVKQILLEGSVE</sequence>